<evidence type="ECO:0000313" key="5">
    <source>
        <dbReference type="Proteomes" id="UP000284189"/>
    </source>
</evidence>
<evidence type="ECO:0000313" key="3">
    <source>
        <dbReference type="EMBL" id="RIV68690.1"/>
    </source>
</evidence>
<dbReference type="OrthoDB" id="9793489at2"/>
<protein>
    <submittedName>
        <fullName evidence="4">Beta-lactamase family protein</fullName>
    </submittedName>
    <submittedName>
        <fullName evidence="3">Class A beta-lactamase-related serine hydrolase</fullName>
    </submittedName>
</protein>
<dbReference type="InterPro" id="IPR050491">
    <property type="entry name" value="AmpC-like"/>
</dbReference>
<dbReference type="RefSeq" id="WP_119641529.1">
    <property type="nucleotide sequence ID" value="NZ_QXFJ01000030.1"/>
</dbReference>
<dbReference type="Gene3D" id="3.40.710.10">
    <property type="entry name" value="DD-peptidase/beta-lactamase superfamily"/>
    <property type="match status" value="1"/>
</dbReference>
<feature type="signal peptide" evidence="1">
    <location>
        <begin position="1"/>
        <end position="21"/>
    </location>
</feature>
<sequence>MSHLKFFQILLCALFCSLGQAQQVSQEQLDTFLNTLAQQDKFMGTLQVSRNGQKIYGTQYGFANLETKVPATENTLYRVGSISKTFTAVLILKAMEEGKLSLSQALDAYFPSIPNAEKITVAHMLNHHSGIHNFTNGPGFMEWRTQPKTEQEMVQIIAAGGSDFAPGTQAAYSNSNYVLLSYLLQQVYQQPYALILQEKILTPLHLQHTQFGDTTLPEEKKTRSYTYQISWQPVADTHYTIPMGAGGILMSAPDLVKFIEALFQGKLLSKTSLETMLTQTDGYGMGIFEAELFHKKAYTHDGKIDGFNAFYYYFPEEKTTYALLSNAENYDLGQVNQAVLAYTFGEPFDLPTLPTYTVTKEDLAPYLGVYGSTESSLVIKVTHEGNHLLAQPEGQQIYPMDAVAKDQFKHYKSGVTLEFDPSQGSMTMKQGTQNIHFTKR</sequence>
<dbReference type="EMBL" id="VNWL01000029">
    <property type="protein sequence ID" value="TXK00389.1"/>
    <property type="molecule type" value="Genomic_DNA"/>
</dbReference>
<evidence type="ECO:0000256" key="1">
    <source>
        <dbReference type="SAM" id="SignalP"/>
    </source>
</evidence>
<dbReference type="GO" id="GO:0016787">
    <property type="term" value="F:hydrolase activity"/>
    <property type="evidence" value="ECO:0007669"/>
    <property type="project" value="UniProtKB-KW"/>
</dbReference>
<dbReference type="PANTHER" id="PTHR46825">
    <property type="entry name" value="D-ALANYL-D-ALANINE-CARBOXYPEPTIDASE/ENDOPEPTIDASE AMPH"/>
    <property type="match status" value="1"/>
</dbReference>
<reference evidence="3 5" key="1">
    <citation type="submission" date="2018-08" db="EMBL/GenBank/DDBJ databases">
        <title>Proposal of Muricauda 72 sp.nov. and Muricauda NH166 sp.nov., isolated from seawater.</title>
        <authorList>
            <person name="Cheng H."/>
            <person name="Wu Y.-H."/>
            <person name="Guo L.-L."/>
            <person name="Xu X.-W."/>
        </authorList>
    </citation>
    <scope>NUCLEOTIDE SEQUENCE [LARGE SCALE GENOMIC DNA]</scope>
    <source>
        <strain evidence="3 5">NH166</strain>
    </source>
</reference>
<reference evidence="4 6" key="2">
    <citation type="submission" date="2019-07" db="EMBL/GenBank/DDBJ databases">
        <title>Draft genome of two Muricauda strains isolated from deep sea.</title>
        <authorList>
            <person name="Sun C."/>
        </authorList>
    </citation>
    <scope>NUCLEOTIDE SEQUENCE [LARGE SCALE GENOMIC DNA]</scope>
    <source>
        <strain evidence="4 6">NH166</strain>
    </source>
</reference>
<feature type="chain" id="PRO_5019141185" evidence="1">
    <location>
        <begin position="22"/>
        <end position="440"/>
    </location>
</feature>
<gene>
    <name evidence="3" type="ORF">D2U88_16000</name>
    <name evidence="4" type="ORF">FQ019_15820</name>
</gene>
<proteinExistence type="predicted"/>
<dbReference type="EMBL" id="QXFJ01000030">
    <property type="protein sequence ID" value="RIV68690.1"/>
    <property type="molecule type" value="Genomic_DNA"/>
</dbReference>
<evidence type="ECO:0000259" key="2">
    <source>
        <dbReference type="Pfam" id="PF00144"/>
    </source>
</evidence>
<keyword evidence="6" id="KW-1185">Reference proteome</keyword>
<comment type="caution">
    <text evidence="3">The sequence shown here is derived from an EMBL/GenBank/DDBJ whole genome shotgun (WGS) entry which is preliminary data.</text>
</comment>
<dbReference type="Proteomes" id="UP000284189">
    <property type="component" value="Unassembled WGS sequence"/>
</dbReference>
<dbReference type="Proteomes" id="UP000321528">
    <property type="component" value="Unassembled WGS sequence"/>
</dbReference>
<keyword evidence="3" id="KW-0378">Hydrolase</keyword>
<dbReference type="PANTHER" id="PTHR46825:SF9">
    <property type="entry name" value="BETA-LACTAMASE-RELATED DOMAIN-CONTAINING PROTEIN"/>
    <property type="match status" value="1"/>
</dbReference>
<dbReference type="InterPro" id="IPR012338">
    <property type="entry name" value="Beta-lactam/transpept-like"/>
</dbReference>
<dbReference type="Pfam" id="PF00144">
    <property type="entry name" value="Beta-lactamase"/>
    <property type="match status" value="1"/>
</dbReference>
<keyword evidence="1" id="KW-0732">Signal</keyword>
<feature type="domain" description="Beta-lactamase-related" evidence="2">
    <location>
        <begin position="46"/>
        <end position="330"/>
    </location>
</feature>
<dbReference type="InterPro" id="IPR001466">
    <property type="entry name" value="Beta-lactam-related"/>
</dbReference>
<name>A0A418N484_9FLAO</name>
<dbReference type="AlphaFoldDB" id="A0A418N484"/>
<evidence type="ECO:0000313" key="6">
    <source>
        <dbReference type="Proteomes" id="UP000321528"/>
    </source>
</evidence>
<organism evidence="3 5">
    <name type="scientific">Flagellimonas aequoris</name>
    <dbReference type="NCBI Taxonomy" id="2306997"/>
    <lineage>
        <taxon>Bacteria</taxon>
        <taxon>Pseudomonadati</taxon>
        <taxon>Bacteroidota</taxon>
        <taxon>Flavobacteriia</taxon>
        <taxon>Flavobacteriales</taxon>
        <taxon>Flavobacteriaceae</taxon>
        <taxon>Flagellimonas</taxon>
    </lineage>
</organism>
<evidence type="ECO:0000313" key="4">
    <source>
        <dbReference type="EMBL" id="TXK00389.1"/>
    </source>
</evidence>
<accession>A0A418N484</accession>
<dbReference type="SUPFAM" id="SSF56601">
    <property type="entry name" value="beta-lactamase/transpeptidase-like"/>
    <property type="match status" value="1"/>
</dbReference>